<organism evidence="2 3">
    <name type="scientific">Plasmodiophora brassicae</name>
    <name type="common">Clubroot disease agent</name>
    <dbReference type="NCBI Taxonomy" id="37360"/>
    <lineage>
        <taxon>Eukaryota</taxon>
        <taxon>Sar</taxon>
        <taxon>Rhizaria</taxon>
        <taxon>Endomyxa</taxon>
        <taxon>Phytomyxea</taxon>
        <taxon>Plasmodiophorida</taxon>
        <taxon>Plasmodiophoridae</taxon>
        <taxon>Plasmodiophora</taxon>
    </lineage>
</organism>
<gene>
    <name evidence="2" type="ORF">PBRA_002061</name>
</gene>
<evidence type="ECO:0000256" key="1">
    <source>
        <dbReference type="SAM" id="SignalP"/>
    </source>
</evidence>
<reference evidence="2 3" key="1">
    <citation type="submission" date="2015-02" db="EMBL/GenBank/DDBJ databases">
        <authorList>
            <person name="Chooi Y.-H."/>
        </authorList>
    </citation>
    <scope>NUCLEOTIDE SEQUENCE [LARGE SCALE GENOMIC DNA]</scope>
    <source>
        <strain evidence="2">E3</strain>
    </source>
</reference>
<keyword evidence="1" id="KW-0732">Signal</keyword>
<name>A0A0G4J1J7_PLABS</name>
<keyword evidence="3" id="KW-1185">Reference proteome</keyword>
<accession>A0A0G4J1J7</accession>
<dbReference type="EMBL" id="CDSF01000112">
    <property type="protein sequence ID" value="CEP01455.1"/>
    <property type="molecule type" value="Genomic_DNA"/>
</dbReference>
<evidence type="ECO:0000313" key="3">
    <source>
        <dbReference type="Proteomes" id="UP000039324"/>
    </source>
</evidence>
<feature type="chain" id="PRO_5005193707" description="Peptidase A1 domain-containing protein" evidence="1">
    <location>
        <begin position="20"/>
        <end position="136"/>
    </location>
</feature>
<evidence type="ECO:0008006" key="4">
    <source>
        <dbReference type="Google" id="ProtNLM"/>
    </source>
</evidence>
<protein>
    <recommendedName>
        <fullName evidence="4">Peptidase A1 domain-containing protein</fullName>
    </recommendedName>
</protein>
<sequence>MTPLSCLLLSCILSVLVSGDVTTIPIPAGSAQFGQGFSSVQNLGVDTSNTVAADIGIDFQGGPVVLGPGGDQLSYFRSPLLAPAGGGVVNPRILTMLGRPRTTASLRLNDGAVGQLMGFGAPRPTNPSTANAPEAP</sequence>
<feature type="signal peptide" evidence="1">
    <location>
        <begin position="1"/>
        <end position="19"/>
    </location>
</feature>
<evidence type="ECO:0000313" key="2">
    <source>
        <dbReference type="EMBL" id="CEP01455.1"/>
    </source>
</evidence>
<proteinExistence type="predicted"/>
<dbReference type="AlphaFoldDB" id="A0A0G4J1J7"/>
<dbReference type="Proteomes" id="UP000039324">
    <property type="component" value="Unassembled WGS sequence"/>
</dbReference>